<dbReference type="InterPro" id="IPR023198">
    <property type="entry name" value="PGP-like_dom2"/>
</dbReference>
<sequence>MPTSFAAVLFDLDGVLVDTEALITGLWAEIFRGQGLDLSAAEITRLTAGQRFEGVVRALEEGRGWRAPEDFLPLLNTRFNAAFDHVPPVTGAADTLRALDAAGVPFAVASNSERHRLGLKLRGAGLDTLLAGRAFDPACVGGVGKPDPALYRYAAAALGAEPGRCLVVEDSAPGAQAGLAAGMTVWALLAGSHILPDDEARLRELGVARVLHAHAELQAALGLLVPSP</sequence>
<keyword evidence="3" id="KW-0479">Metal-binding</keyword>
<dbReference type="NCBIfam" id="TIGR01509">
    <property type="entry name" value="HAD-SF-IA-v3"/>
    <property type="match status" value="1"/>
</dbReference>
<keyword evidence="5" id="KW-0378">Hydrolase</keyword>
<dbReference type="Proteomes" id="UP001596317">
    <property type="component" value="Unassembled WGS sequence"/>
</dbReference>
<comment type="similarity">
    <text evidence="2">Belongs to the HAD-like hydrolase superfamily. CbbY/CbbZ/Gph/YieH family.</text>
</comment>
<dbReference type="InterPro" id="IPR051600">
    <property type="entry name" value="Beta-PGM-like"/>
</dbReference>
<dbReference type="InterPro" id="IPR036412">
    <property type="entry name" value="HAD-like_sf"/>
</dbReference>
<keyword evidence="6" id="KW-1185">Reference proteome</keyword>
<evidence type="ECO:0000313" key="6">
    <source>
        <dbReference type="Proteomes" id="UP001596317"/>
    </source>
</evidence>
<dbReference type="Gene3D" id="1.10.150.240">
    <property type="entry name" value="Putative phosphatase, domain 2"/>
    <property type="match status" value="1"/>
</dbReference>
<proteinExistence type="inferred from homology"/>
<dbReference type="SFLD" id="SFLDG01129">
    <property type="entry name" value="C1.5:_HAD__Beta-PGM__Phosphata"/>
    <property type="match status" value="1"/>
</dbReference>
<evidence type="ECO:0000256" key="2">
    <source>
        <dbReference type="ARBA" id="ARBA00006171"/>
    </source>
</evidence>
<accession>A0ABW1ZG45</accession>
<keyword evidence="4" id="KW-0460">Magnesium</keyword>
<dbReference type="PANTHER" id="PTHR46193:SF10">
    <property type="entry name" value="6-PHOSPHOGLUCONATE PHOSPHATASE"/>
    <property type="match status" value="1"/>
</dbReference>
<protein>
    <submittedName>
        <fullName evidence="5">HAD family hydrolase</fullName>
    </submittedName>
</protein>
<dbReference type="Gene3D" id="3.40.50.1000">
    <property type="entry name" value="HAD superfamily/HAD-like"/>
    <property type="match status" value="1"/>
</dbReference>
<gene>
    <name evidence="5" type="ORF">ACFP90_05305</name>
</gene>
<name>A0ABW1ZG45_9DEIO</name>
<comment type="cofactor">
    <cofactor evidence="1">
        <name>Mg(2+)</name>
        <dbReference type="ChEBI" id="CHEBI:18420"/>
    </cofactor>
</comment>
<dbReference type="Pfam" id="PF00702">
    <property type="entry name" value="Hydrolase"/>
    <property type="match status" value="1"/>
</dbReference>
<dbReference type="PRINTS" id="PR00413">
    <property type="entry name" value="HADHALOGNASE"/>
</dbReference>
<dbReference type="PANTHER" id="PTHR46193">
    <property type="entry name" value="6-PHOSPHOGLUCONATE PHOSPHATASE"/>
    <property type="match status" value="1"/>
</dbReference>
<evidence type="ECO:0000256" key="1">
    <source>
        <dbReference type="ARBA" id="ARBA00001946"/>
    </source>
</evidence>
<dbReference type="InterPro" id="IPR006439">
    <property type="entry name" value="HAD-SF_hydro_IA"/>
</dbReference>
<dbReference type="EMBL" id="JBHSWB010000001">
    <property type="protein sequence ID" value="MFC6659844.1"/>
    <property type="molecule type" value="Genomic_DNA"/>
</dbReference>
<comment type="caution">
    <text evidence="5">The sequence shown here is derived from an EMBL/GenBank/DDBJ whole genome shotgun (WGS) entry which is preliminary data.</text>
</comment>
<dbReference type="SUPFAM" id="SSF56784">
    <property type="entry name" value="HAD-like"/>
    <property type="match status" value="1"/>
</dbReference>
<organism evidence="5 6">
    <name type="scientific">Deinococcus multiflagellatus</name>
    <dbReference type="NCBI Taxonomy" id="1656887"/>
    <lineage>
        <taxon>Bacteria</taxon>
        <taxon>Thermotogati</taxon>
        <taxon>Deinococcota</taxon>
        <taxon>Deinococci</taxon>
        <taxon>Deinococcales</taxon>
        <taxon>Deinococcaceae</taxon>
        <taxon>Deinococcus</taxon>
    </lineage>
</organism>
<evidence type="ECO:0000313" key="5">
    <source>
        <dbReference type="EMBL" id="MFC6659844.1"/>
    </source>
</evidence>
<dbReference type="InterPro" id="IPR023214">
    <property type="entry name" value="HAD_sf"/>
</dbReference>
<evidence type="ECO:0000256" key="4">
    <source>
        <dbReference type="ARBA" id="ARBA00022842"/>
    </source>
</evidence>
<dbReference type="RefSeq" id="WP_224603560.1">
    <property type="nucleotide sequence ID" value="NZ_JAIQXV010000001.1"/>
</dbReference>
<dbReference type="GO" id="GO:0016787">
    <property type="term" value="F:hydrolase activity"/>
    <property type="evidence" value="ECO:0007669"/>
    <property type="project" value="UniProtKB-KW"/>
</dbReference>
<dbReference type="SFLD" id="SFLDS00003">
    <property type="entry name" value="Haloacid_Dehalogenase"/>
    <property type="match status" value="1"/>
</dbReference>
<dbReference type="SFLD" id="SFLDG01135">
    <property type="entry name" value="C1.5.6:_HAD__Beta-PGM__Phospha"/>
    <property type="match status" value="1"/>
</dbReference>
<evidence type="ECO:0000256" key="3">
    <source>
        <dbReference type="ARBA" id="ARBA00022723"/>
    </source>
</evidence>
<reference evidence="6" key="1">
    <citation type="journal article" date="2019" name="Int. J. Syst. Evol. Microbiol.">
        <title>The Global Catalogue of Microorganisms (GCM) 10K type strain sequencing project: providing services to taxonomists for standard genome sequencing and annotation.</title>
        <authorList>
            <consortium name="The Broad Institute Genomics Platform"/>
            <consortium name="The Broad Institute Genome Sequencing Center for Infectious Disease"/>
            <person name="Wu L."/>
            <person name="Ma J."/>
        </authorList>
    </citation>
    <scope>NUCLEOTIDE SEQUENCE [LARGE SCALE GENOMIC DNA]</scope>
    <source>
        <strain evidence="6">CCUG 63830</strain>
    </source>
</reference>